<comment type="subcellular location">
    <subcellularLocation>
        <location evidence="1">Membrane</location>
        <topology evidence="1">Multi-pass membrane protein</topology>
    </subcellularLocation>
</comment>
<comment type="similarity">
    <text evidence="2">Belongs to the autoinducer-2 exporter (AI-2E) (TC 2.A.86) family.</text>
</comment>
<keyword evidence="8" id="KW-1185">Reference proteome</keyword>
<dbReference type="PANTHER" id="PTHR21716:SF69">
    <property type="entry name" value="TRANSPORT PROTEIN YUBA-RELATED"/>
    <property type="match status" value="1"/>
</dbReference>
<feature type="transmembrane region" description="Helical" evidence="6">
    <location>
        <begin position="330"/>
        <end position="357"/>
    </location>
</feature>
<evidence type="ECO:0000313" key="7">
    <source>
        <dbReference type="EMBL" id="MFC7391893.1"/>
    </source>
</evidence>
<evidence type="ECO:0000313" key="8">
    <source>
        <dbReference type="Proteomes" id="UP001596505"/>
    </source>
</evidence>
<evidence type="ECO:0000256" key="4">
    <source>
        <dbReference type="ARBA" id="ARBA00022989"/>
    </source>
</evidence>
<feature type="transmembrane region" description="Helical" evidence="6">
    <location>
        <begin position="48"/>
        <end position="71"/>
    </location>
</feature>
<proteinExistence type="inferred from homology"/>
<evidence type="ECO:0000256" key="1">
    <source>
        <dbReference type="ARBA" id="ARBA00004141"/>
    </source>
</evidence>
<sequence length="382" mass="42260">MEPRKAKGTFFREKILNNKFVVWVMIILIMSVTIFALSKIVFILKPVIIFIETIFLPVLLAGVCFYLFNPIINFLEKIGIKRIISILILYLVIIGIIALIIGSVIPPLRDQIQSLIDNIPKLTHEVQTIIKQVTQSKLVEKAGTSINSDISKIAKNVSGDLSKYVSNFSQGIVSFVGTLTEVILSIVVLPFLLFYLLKDGRKLPNYIVKFLPNQSQDEAKEILGDMNHALSAYIRGQIFVAICIGVLLFIGYLIIGLPYALLLAVIAMVTNVVPYLGPIIAISPAIVIAFVTSPFMILKLAIVWVVVQLLEGKVISPQVMGKSLHVHPITVIFVILTAGNLFGIVGIILAVPGYAILKVIVTHVYRFIRLHSGMYSDAKIEK</sequence>
<feature type="transmembrane region" description="Helical" evidence="6">
    <location>
        <begin position="83"/>
        <end position="105"/>
    </location>
</feature>
<feature type="transmembrane region" description="Helical" evidence="6">
    <location>
        <begin position="20"/>
        <end position="42"/>
    </location>
</feature>
<comment type="caution">
    <text evidence="7">The sequence shown here is derived from an EMBL/GenBank/DDBJ whole genome shotgun (WGS) entry which is preliminary data.</text>
</comment>
<protein>
    <submittedName>
        <fullName evidence="7">AI-2E family transporter</fullName>
    </submittedName>
</protein>
<name>A0ABW2PR58_9BACL</name>
<keyword evidence="3 6" id="KW-0812">Transmembrane</keyword>
<feature type="transmembrane region" description="Helical" evidence="6">
    <location>
        <begin position="236"/>
        <end position="255"/>
    </location>
</feature>
<reference evidence="8" key="1">
    <citation type="journal article" date="2019" name="Int. J. Syst. Evol. Microbiol.">
        <title>The Global Catalogue of Microorganisms (GCM) 10K type strain sequencing project: providing services to taxonomists for standard genome sequencing and annotation.</title>
        <authorList>
            <consortium name="The Broad Institute Genomics Platform"/>
            <consortium name="The Broad Institute Genome Sequencing Center for Infectious Disease"/>
            <person name="Wu L."/>
            <person name="Ma J."/>
        </authorList>
    </citation>
    <scope>NUCLEOTIDE SEQUENCE [LARGE SCALE GENOMIC DNA]</scope>
    <source>
        <strain evidence="8">CGMCC 1.16305</strain>
    </source>
</reference>
<accession>A0ABW2PR58</accession>
<gene>
    <name evidence="7" type="ORF">ACFQRG_02645</name>
</gene>
<evidence type="ECO:0000256" key="2">
    <source>
        <dbReference type="ARBA" id="ARBA00009773"/>
    </source>
</evidence>
<dbReference type="Pfam" id="PF01594">
    <property type="entry name" value="AI-2E_transport"/>
    <property type="match status" value="1"/>
</dbReference>
<keyword evidence="5 6" id="KW-0472">Membrane</keyword>
<dbReference type="PANTHER" id="PTHR21716">
    <property type="entry name" value="TRANSMEMBRANE PROTEIN"/>
    <property type="match status" value="1"/>
</dbReference>
<evidence type="ECO:0000256" key="5">
    <source>
        <dbReference type="ARBA" id="ARBA00023136"/>
    </source>
</evidence>
<dbReference type="Proteomes" id="UP001596505">
    <property type="component" value="Unassembled WGS sequence"/>
</dbReference>
<keyword evidence="4 6" id="KW-1133">Transmembrane helix</keyword>
<feature type="transmembrane region" description="Helical" evidence="6">
    <location>
        <begin position="172"/>
        <end position="197"/>
    </location>
</feature>
<dbReference type="RefSeq" id="WP_380963351.1">
    <property type="nucleotide sequence ID" value="NZ_JBHTCO010000003.1"/>
</dbReference>
<feature type="transmembrane region" description="Helical" evidence="6">
    <location>
        <begin position="287"/>
        <end position="310"/>
    </location>
</feature>
<dbReference type="InterPro" id="IPR002549">
    <property type="entry name" value="AI-2E-like"/>
</dbReference>
<feature type="transmembrane region" description="Helical" evidence="6">
    <location>
        <begin position="261"/>
        <end position="280"/>
    </location>
</feature>
<evidence type="ECO:0000256" key="6">
    <source>
        <dbReference type="SAM" id="Phobius"/>
    </source>
</evidence>
<dbReference type="EMBL" id="JBHTCO010000003">
    <property type="protein sequence ID" value="MFC7391893.1"/>
    <property type="molecule type" value="Genomic_DNA"/>
</dbReference>
<organism evidence="7 8">
    <name type="scientific">Scopulibacillus cellulosilyticus</name>
    <dbReference type="NCBI Taxonomy" id="2665665"/>
    <lineage>
        <taxon>Bacteria</taxon>
        <taxon>Bacillati</taxon>
        <taxon>Bacillota</taxon>
        <taxon>Bacilli</taxon>
        <taxon>Bacillales</taxon>
        <taxon>Sporolactobacillaceae</taxon>
        <taxon>Scopulibacillus</taxon>
    </lineage>
</organism>
<evidence type="ECO:0000256" key="3">
    <source>
        <dbReference type="ARBA" id="ARBA00022692"/>
    </source>
</evidence>